<keyword evidence="6" id="KW-1185">Reference proteome</keyword>
<evidence type="ECO:0000313" key="6">
    <source>
        <dbReference type="Proteomes" id="UP001214250"/>
    </source>
</evidence>
<dbReference type="NCBIfam" id="TIGR00466">
    <property type="entry name" value="kdsB"/>
    <property type="match status" value="1"/>
</dbReference>
<keyword evidence="2 4" id="KW-0548">Nucleotidyltransferase</keyword>
<comment type="pathway">
    <text evidence="4">Nucleotide-sugar biosynthesis; CMP-3-deoxy-D-manno-octulosonate biosynthesis; CMP-3-deoxy-D-manno-octulosonate from 3-deoxy-D-manno-octulosonate and CTP: step 1/1.</text>
</comment>
<dbReference type="InterPro" id="IPR003329">
    <property type="entry name" value="Cytidylyl_trans"/>
</dbReference>
<comment type="function">
    <text evidence="4">Activates KDO (a required 8-carbon sugar) for incorporation into bacterial lipopolysaccharide in Gram-negative bacteria.</text>
</comment>
<dbReference type="NCBIfam" id="NF003950">
    <property type="entry name" value="PRK05450.1-3"/>
    <property type="match status" value="1"/>
</dbReference>
<dbReference type="NCBIfam" id="NF003952">
    <property type="entry name" value="PRK05450.1-5"/>
    <property type="match status" value="1"/>
</dbReference>
<protein>
    <recommendedName>
        <fullName evidence="4">3-deoxy-manno-octulosonate cytidylyltransferase</fullName>
        <ecNumber evidence="4">2.7.7.38</ecNumber>
    </recommendedName>
    <alternativeName>
        <fullName evidence="4">CMP-2-keto-3-deoxyoctulosonic acid synthase</fullName>
        <shortName evidence="4">CKS</shortName>
        <shortName evidence="4">CMP-KDO synthase</shortName>
    </alternativeName>
</protein>
<dbReference type="GO" id="GO:0008690">
    <property type="term" value="F:3-deoxy-manno-octulosonate cytidylyltransferase activity"/>
    <property type="evidence" value="ECO:0007669"/>
    <property type="project" value="UniProtKB-EC"/>
</dbReference>
<keyword evidence="1 4" id="KW-0808">Transferase</keyword>
<dbReference type="InterPro" id="IPR029044">
    <property type="entry name" value="Nucleotide-diphossugar_trans"/>
</dbReference>
<evidence type="ECO:0000256" key="2">
    <source>
        <dbReference type="ARBA" id="ARBA00022695"/>
    </source>
</evidence>
<keyword evidence="4" id="KW-0963">Cytoplasm</keyword>
<dbReference type="Gene3D" id="3.90.550.10">
    <property type="entry name" value="Spore Coat Polysaccharide Biosynthesis Protein SpsA, Chain A"/>
    <property type="match status" value="1"/>
</dbReference>
<name>A0ABY7VTN5_9BACT</name>
<reference evidence="5 6" key="1">
    <citation type="submission" date="2023-02" db="EMBL/GenBank/DDBJ databases">
        <title>Genome sequence of Lentisphaera profundi SAORIC-696.</title>
        <authorList>
            <person name="Kim e."/>
            <person name="Cho J.-C."/>
            <person name="Choi A."/>
            <person name="Kang I."/>
        </authorList>
    </citation>
    <scope>NUCLEOTIDE SEQUENCE [LARGE SCALE GENOMIC DNA]</scope>
    <source>
        <strain evidence="5 6">SAORIC-696</strain>
    </source>
</reference>
<dbReference type="EMBL" id="CP117812">
    <property type="protein sequence ID" value="WDE97581.1"/>
    <property type="molecule type" value="Genomic_DNA"/>
</dbReference>
<evidence type="ECO:0000256" key="1">
    <source>
        <dbReference type="ARBA" id="ARBA00022679"/>
    </source>
</evidence>
<evidence type="ECO:0000256" key="3">
    <source>
        <dbReference type="ARBA" id="ARBA00022985"/>
    </source>
</evidence>
<organism evidence="5 6">
    <name type="scientific">Lentisphaera profundi</name>
    <dbReference type="NCBI Taxonomy" id="1658616"/>
    <lineage>
        <taxon>Bacteria</taxon>
        <taxon>Pseudomonadati</taxon>
        <taxon>Lentisphaerota</taxon>
        <taxon>Lentisphaeria</taxon>
        <taxon>Lentisphaerales</taxon>
        <taxon>Lentisphaeraceae</taxon>
        <taxon>Lentisphaera</taxon>
    </lineage>
</organism>
<dbReference type="Proteomes" id="UP001214250">
    <property type="component" value="Chromosome 2"/>
</dbReference>
<comment type="similarity">
    <text evidence="4">Belongs to the KdsB family.</text>
</comment>
<dbReference type="SUPFAM" id="SSF53448">
    <property type="entry name" value="Nucleotide-diphospho-sugar transferases"/>
    <property type="match status" value="1"/>
</dbReference>
<accession>A0ABY7VTN5</accession>
<dbReference type="Pfam" id="PF02348">
    <property type="entry name" value="CTP_transf_3"/>
    <property type="match status" value="1"/>
</dbReference>
<sequence>MTIVAVIPARYGSTRFPGKPLALISGRPMIQWTYEKAAASKVDKVIVATDNQQIFDCVKAFGGEVVMTRSDHPTGTDRIAEAVQGIDCELIINLQGDEPLLPTEVIDELVDRMLASPEVNMGTVAVKKDFSSEQYTNPNNVKVVLDNHQQALYFSRCAIPFSRNQPEEGDSIYLHWGIYAYRRKLLFDFITWPQGSLEKIESLEQLRVLEHGEKILVAISDRESVGVDTPEDVAKVEQLLKVQNS</sequence>
<dbReference type="PANTHER" id="PTHR42866:SF2">
    <property type="entry name" value="3-DEOXY-MANNO-OCTULOSONATE CYTIDYLYLTRANSFERASE, MITOCHONDRIAL"/>
    <property type="match status" value="1"/>
</dbReference>
<comment type="catalytic activity">
    <reaction evidence="4">
        <text>3-deoxy-alpha-D-manno-oct-2-ulosonate + CTP = CMP-3-deoxy-beta-D-manno-octulosonate + diphosphate</text>
        <dbReference type="Rhea" id="RHEA:23448"/>
        <dbReference type="ChEBI" id="CHEBI:33019"/>
        <dbReference type="ChEBI" id="CHEBI:37563"/>
        <dbReference type="ChEBI" id="CHEBI:85986"/>
        <dbReference type="ChEBI" id="CHEBI:85987"/>
        <dbReference type="EC" id="2.7.7.38"/>
    </reaction>
</comment>
<proteinExistence type="inferred from homology"/>
<keyword evidence="3 4" id="KW-0448">Lipopolysaccharide biosynthesis</keyword>
<dbReference type="NCBIfam" id="NF009905">
    <property type="entry name" value="PRK13368.1"/>
    <property type="match status" value="1"/>
</dbReference>
<gene>
    <name evidence="4 5" type="primary">kdsB</name>
    <name evidence="5" type="ORF">PQO03_17275</name>
</gene>
<evidence type="ECO:0000313" key="5">
    <source>
        <dbReference type="EMBL" id="WDE97581.1"/>
    </source>
</evidence>
<evidence type="ECO:0000256" key="4">
    <source>
        <dbReference type="HAMAP-Rule" id="MF_00057"/>
    </source>
</evidence>
<dbReference type="InterPro" id="IPR004528">
    <property type="entry name" value="KdsB"/>
</dbReference>
<dbReference type="CDD" id="cd02517">
    <property type="entry name" value="CMP-KDO-Synthetase"/>
    <property type="match status" value="1"/>
</dbReference>
<comment type="subcellular location">
    <subcellularLocation>
        <location evidence="4">Cytoplasm</location>
    </subcellularLocation>
</comment>
<dbReference type="HAMAP" id="MF_00057">
    <property type="entry name" value="KdsB"/>
    <property type="match status" value="1"/>
</dbReference>
<dbReference type="EC" id="2.7.7.38" evidence="4"/>
<dbReference type="RefSeq" id="WP_274152061.1">
    <property type="nucleotide sequence ID" value="NZ_CP117812.1"/>
</dbReference>
<dbReference type="PANTHER" id="PTHR42866">
    <property type="entry name" value="3-DEOXY-MANNO-OCTULOSONATE CYTIDYLYLTRANSFERASE"/>
    <property type="match status" value="1"/>
</dbReference>